<dbReference type="Gene3D" id="1.10.3210.10">
    <property type="entry name" value="Hypothetical protein af1432"/>
    <property type="match status" value="1"/>
</dbReference>
<gene>
    <name evidence="4" type="ORF">P4I72_01550</name>
</gene>
<evidence type="ECO:0000313" key="4">
    <source>
        <dbReference type="EMBL" id="MEC0225807.1"/>
    </source>
</evidence>
<dbReference type="EMBL" id="JARLKY010000004">
    <property type="protein sequence ID" value="MEC0225807.1"/>
    <property type="molecule type" value="Genomic_DNA"/>
</dbReference>
<dbReference type="RefSeq" id="WP_326070261.1">
    <property type="nucleotide sequence ID" value="NZ_JARLKY010000004.1"/>
</dbReference>
<dbReference type="PANTHER" id="PTHR11845:SF13">
    <property type="entry name" value="5'-DEOXYNUCLEOTIDASE HDDC2"/>
    <property type="match status" value="1"/>
</dbReference>
<dbReference type="InterPro" id="IPR006674">
    <property type="entry name" value="HD_domain"/>
</dbReference>
<dbReference type="PANTHER" id="PTHR11845">
    <property type="entry name" value="5'-DEOXYNUCLEOTIDASE HDDC2"/>
    <property type="match status" value="1"/>
</dbReference>
<proteinExistence type="predicted"/>
<dbReference type="Pfam" id="PF13023">
    <property type="entry name" value="HD_3"/>
    <property type="match status" value="1"/>
</dbReference>
<sequence>MFALLLHKEIGYEVNLEKTLKLILIHDLVEIYAGDTFTHDSKARVGKKVREDEAAEILFAQLPEDFKSAFSELWDEFESGDTLESQFVKTIDKMQAFAQNVHTKGTVWKENQIAPEKILAYNESWRHHNDSFSELFNHLWSFAKKEGYLYNSDDKSVSELSSLGMI</sequence>
<dbReference type="SUPFAM" id="SSF109604">
    <property type="entry name" value="HD-domain/PDEase-like"/>
    <property type="match status" value="1"/>
</dbReference>
<accession>A0ABU6FXQ0</accession>
<evidence type="ECO:0000256" key="2">
    <source>
        <dbReference type="ARBA" id="ARBA00022801"/>
    </source>
</evidence>
<keyword evidence="5" id="KW-1185">Reference proteome</keyword>
<feature type="domain" description="HD" evidence="3">
    <location>
        <begin position="1"/>
        <end position="119"/>
    </location>
</feature>
<organism evidence="4 5">
    <name type="scientific">Paenibacillus alba</name>
    <dbReference type="NCBI Taxonomy" id="1197127"/>
    <lineage>
        <taxon>Bacteria</taxon>
        <taxon>Bacillati</taxon>
        <taxon>Bacillota</taxon>
        <taxon>Bacilli</taxon>
        <taxon>Bacillales</taxon>
        <taxon>Paenibacillaceae</taxon>
        <taxon>Paenibacillus</taxon>
    </lineage>
</organism>
<evidence type="ECO:0000256" key="1">
    <source>
        <dbReference type="ARBA" id="ARBA00022723"/>
    </source>
</evidence>
<name>A0ABU6FXQ0_9BACL</name>
<comment type="caution">
    <text evidence="4">The sequence shown here is derived from an EMBL/GenBank/DDBJ whole genome shotgun (WGS) entry which is preliminary data.</text>
</comment>
<evidence type="ECO:0000313" key="5">
    <source>
        <dbReference type="Proteomes" id="UP001338137"/>
    </source>
</evidence>
<keyword evidence="2" id="KW-0378">Hydrolase</keyword>
<evidence type="ECO:0000259" key="3">
    <source>
        <dbReference type="Pfam" id="PF13023"/>
    </source>
</evidence>
<keyword evidence="1" id="KW-0479">Metal-binding</keyword>
<dbReference type="InterPro" id="IPR039356">
    <property type="entry name" value="YfbR/HDDC2"/>
</dbReference>
<reference evidence="4 5" key="1">
    <citation type="submission" date="2023-03" db="EMBL/GenBank/DDBJ databases">
        <title>Bacillus Genome Sequencing.</title>
        <authorList>
            <person name="Dunlap C."/>
        </authorList>
    </citation>
    <scope>NUCLEOTIDE SEQUENCE [LARGE SCALE GENOMIC DNA]</scope>
    <source>
        <strain evidence="4 5">BD-533</strain>
    </source>
</reference>
<dbReference type="Proteomes" id="UP001338137">
    <property type="component" value="Unassembled WGS sequence"/>
</dbReference>
<protein>
    <submittedName>
        <fullName evidence="4">HD domain-containing protein</fullName>
    </submittedName>
</protein>